<dbReference type="RefSeq" id="WP_341374882.1">
    <property type="nucleotide sequence ID" value="NZ_JBBUTF010000012.1"/>
</dbReference>
<reference evidence="1 2" key="1">
    <citation type="submission" date="2024-04" db="EMBL/GenBank/DDBJ databases">
        <title>Novel species of the genus Ideonella isolated from streams.</title>
        <authorList>
            <person name="Lu H."/>
        </authorList>
    </citation>
    <scope>NUCLEOTIDE SEQUENCE [LARGE SCALE GENOMIC DNA]</scope>
    <source>
        <strain evidence="1 2">BYS139W</strain>
    </source>
</reference>
<dbReference type="Proteomes" id="UP001368500">
    <property type="component" value="Unassembled WGS sequence"/>
</dbReference>
<dbReference type="InterPro" id="IPR010982">
    <property type="entry name" value="Lambda_DNA-bd_dom_sf"/>
</dbReference>
<comment type="caution">
    <text evidence="1">The sequence shown here is derived from an EMBL/GenBank/DDBJ whole genome shotgun (WGS) entry which is preliminary data.</text>
</comment>
<dbReference type="EMBL" id="JBBUTF010000012">
    <property type="protein sequence ID" value="MEK8027104.1"/>
    <property type="molecule type" value="Genomic_DNA"/>
</dbReference>
<accession>A0ABU9BD99</accession>
<evidence type="ECO:0000313" key="2">
    <source>
        <dbReference type="Proteomes" id="UP001368500"/>
    </source>
</evidence>
<organism evidence="1 2">
    <name type="scientific">Pseudaquabacterium rugosum</name>
    <dbReference type="NCBI Taxonomy" id="2984194"/>
    <lineage>
        <taxon>Bacteria</taxon>
        <taxon>Pseudomonadati</taxon>
        <taxon>Pseudomonadota</taxon>
        <taxon>Betaproteobacteria</taxon>
        <taxon>Burkholderiales</taxon>
        <taxon>Sphaerotilaceae</taxon>
        <taxon>Pseudaquabacterium</taxon>
    </lineage>
</organism>
<evidence type="ECO:0000313" key="1">
    <source>
        <dbReference type="EMBL" id="MEK8027104.1"/>
    </source>
</evidence>
<dbReference type="SUPFAM" id="SSF47413">
    <property type="entry name" value="lambda repressor-like DNA-binding domains"/>
    <property type="match status" value="1"/>
</dbReference>
<dbReference type="Gene3D" id="1.10.260.40">
    <property type="entry name" value="lambda repressor-like DNA-binding domains"/>
    <property type="match status" value="1"/>
</dbReference>
<proteinExistence type="predicted"/>
<protein>
    <submittedName>
        <fullName evidence="1">XRE family transcriptional regulator</fullName>
    </submittedName>
</protein>
<keyword evidence="2" id="KW-1185">Reference proteome</keyword>
<sequence>MPKLPQALAELPPAVAAGLRALGADLALARKRRKQSRRHWAQRIGISEPTLARLEQGDPGVAIGLYATALWLIGRSEPLAGLADPQLDLGALEADLRTARARSVRQPLSLAARLGQAAPAVPAAAQPQAVAVVALTVDEPRPAALPPARRARRSGP</sequence>
<name>A0ABU9BD99_9BURK</name>
<gene>
    <name evidence="1" type="ORF">AACH11_14130</name>
</gene>